<dbReference type="PANTHER" id="PTHR34315">
    <property type="match status" value="1"/>
</dbReference>
<dbReference type="GO" id="GO:0016702">
    <property type="term" value="F:oxidoreductase activity, acting on single donors with incorporation of molecular oxygen, incorporation of two atoms of oxygen"/>
    <property type="evidence" value="ECO:0007669"/>
    <property type="project" value="InterPro"/>
</dbReference>
<dbReference type="EMBL" id="MU157880">
    <property type="protein sequence ID" value="KAF9525712.1"/>
    <property type="molecule type" value="Genomic_DNA"/>
</dbReference>
<gene>
    <name evidence="3" type="ORF">CPB83DRAFT_795811</name>
</gene>
<reference evidence="3" key="1">
    <citation type="submission" date="2020-11" db="EMBL/GenBank/DDBJ databases">
        <authorList>
            <consortium name="DOE Joint Genome Institute"/>
            <person name="Ahrendt S."/>
            <person name="Riley R."/>
            <person name="Andreopoulos W."/>
            <person name="Labutti K."/>
            <person name="Pangilinan J."/>
            <person name="Ruiz-Duenas F.J."/>
            <person name="Barrasa J.M."/>
            <person name="Sanchez-Garcia M."/>
            <person name="Camarero S."/>
            <person name="Miyauchi S."/>
            <person name="Serrano A."/>
            <person name="Linde D."/>
            <person name="Babiker R."/>
            <person name="Drula E."/>
            <person name="Ayuso-Fernandez I."/>
            <person name="Pacheco R."/>
            <person name="Padilla G."/>
            <person name="Ferreira P."/>
            <person name="Barriuso J."/>
            <person name="Kellner H."/>
            <person name="Castanera R."/>
            <person name="Alfaro M."/>
            <person name="Ramirez L."/>
            <person name="Pisabarro A.G."/>
            <person name="Kuo A."/>
            <person name="Tritt A."/>
            <person name="Lipzen A."/>
            <person name="He G."/>
            <person name="Yan M."/>
            <person name="Ng V."/>
            <person name="Cullen D."/>
            <person name="Martin F."/>
            <person name="Rosso M.-N."/>
            <person name="Henrissat B."/>
            <person name="Hibbett D."/>
            <person name="Martinez A.T."/>
            <person name="Grigoriev I.V."/>
        </authorList>
    </citation>
    <scope>NUCLEOTIDE SEQUENCE</scope>
    <source>
        <strain evidence="3">CBS 506.95</strain>
    </source>
</reference>
<dbReference type="SUPFAM" id="SSF49482">
    <property type="entry name" value="Aromatic compound dioxygenase"/>
    <property type="match status" value="1"/>
</dbReference>
<keyword evidence="4" id="KW-1185">Reference proteome</keyword>
<comment type="caution">
    <text evidence="3">The sequence shown here is derived from an EMBL/GenBank/DDBJ whole genome shotgun (WGS) entry which is preliminary data.</text>
</comment>
<dbReference type="CDD" id="cd03457">
    <property type="entry name" value="intradiol_dioxygenase_like"/>
    <property type="match status" value="1"/>
</dbReference>
<feature type="chain" id="PRO_5040419935" evidence="1">
    <location>
        <begin position="23"/>
        <end position="339"/>
    </location>
</feature>
<dbReference type="Proteomes" id="UP000807306">
    <property type="component" value="Unassembled WGS sequence"/>
</dbReference>
<sequence length="339" mass="37848">MRQLECFCLAGFLLLLPLFAVAHKEPETPQEIEVQRALQAAAYHCAPAVAEFTAARKRALRQQNIAEPPELAAQQEVFASGVIDNLNGGGSDKTFLECSSVREGQIHNNTCVLTPEVTEGPYWHQAGHLIRQNIAEYQNGLLLLLDIGVIDVQTCKPLPGAIVDIWHANASGLYGGEIWPEPPLSDPHPWNKKQTWLRGAWPTDRNGVSRFTTIFPGYYDNRATHIHVKVFTEWKALPNGSYTSDALMHTGQFFFDDDINAHIDDIHPYTMNPIRNTHGRTRNWDDSGVFQDSRGAKKEYNPVFKVDLLGFIIPQGLIGYITMGVNASARYPGGEYPPE</sequence>
<feature type="domain" description="Intradiol ring-cleavage dioxygenases" evidence="2">
    <location>
        <begin position="130"/>
        <end position="223"/>
    </location>
</feature>
<evidence type="ECO:0000259" key="2">
    <source>
        <dbReference type="Pfam" id="PF00775"/>
    </source>
</evidence>
<proteinExistence type="predicted"/>
<dbReference type="OrthoDB" id="121380at2759"/>
<keyword evidence="3" id="KW-0560">Oxidoreductase</keyword>
<organism evidence="3 4">
    <name type="scientific">Crepidotus variabilis</name>
    <dbReference type="NCBI Taxonomy" id="179855"/>
    <lineage>
        <taxon>Eukaryota</taxon>
        <taxon>Fungi</taxon>
        <taxon>Dikarya</taxon>
        <taxon>Basidiomycota</taxon>
        <taxon>Agaricomycotina</taxon>
        <taxon>Agaricomycetes</taxon>
        <taxon>Agaricomycetidae</taxon>
        <taxon>Agaricales</taxon>
        <taxon>Agaricineae</taxon>
        <taxon>Crepidotaceae</taxon>
        <taxon>Crepidotus</taxon>
    </lineage>
</organism>
<feature type="signal peptide" evidence="1">
    <location>
        <begin position="1"/>
        <end position="22"/>
    </location>
</feature>
<evidence type="ECO:0000256" key="1">
    <source>
        <dbReference type="SAM" id="SignalP"/>
    </source>
</evidence>
<dbReference type="GO" id="GO:0008199">
    <property type="term" value="F:ferric iron binding"/>
    <property type="evidence" value="ECO:0007669"/>
    <property type="project" value="InterPro"/>
</dbReference>
<keyword evidence="3" id="KW-0223">Dioxygenase</keyword>
<accession>A0A9P6EAW8</accession>
<dbReference type="Gene3D" id="2.60.130.10">
    <property type="entry name" value="Aromatic compound dioxygenase"/>
    <property type="match status" value="1"/>
</dbReference>
<dbReference type="InterPro" id="IPR000627">
    <property type="entry name" value="Intradiol_dOase_C"/>
</dbReference>
<dbReference type="AlphaFoldDB" id="A0A9P6EAW8"/>
<keyword evidence="1" id="KW-0732">Signal</keyword>
<evidence type="ECO:0000313" key="3">
    <source>
        <dbReference type="EMBL" id="KAF9525712.1"/>
    </source>
</evidence>
<dbReference type="PANTHER" id="PTHR34315:SF4">
    <property type="entry name" value="INTRADIOL RING-CLEAVAGE DIOXYGENASES DOMAIN-CONTAINING PROTEIN"/>
    <property type="match status" value="1"/>
</dbReference>
<evidence type="ECO:0000313" key="4">
    <source>
        <dbReference type="Proteomes" id="UP000807306"/>
    </source>
</evidence>
<name>A0A9P6EAW8_9AGAR</name>
<dbReference type="Pfam" id="PF00775">
    <property type="entry name" value="Dioxygenase_C"/>
    <property type="match status" value="1"/>
</dbReference>
<protein>
    <submittedName>
        <fullName evidence="3">Intradiol ring-cleavage dioxygenase</fullName>
    </submittedName>
</protein>
<dbReference type="InterPro" id="IPR015889">
    <property type="entry name" value="Intradiol_dOase_core"/>
</dbReference>